<dbReference type="GO" id="GO:0006355">
    <property type="term" value="P:regulation of DNA-templated transcription"/>
    <property type="evidence" value="ECO:0007669"/>
    <property type="project" value="InterPro"/>
</dbReference>
<dbReference type="SMART" id="SM00421">
    <property type="entry name" value="HTH_LUXR"/>
    <property type="match status" value="1"/>
</dbReference>
<geneLocation type="plasmid" evidence="3 4">
    <name>unnamed1</name>
</geneLocation>
<dbReference type="InterPro" id="IPR016032">
    <property type="entry name" value="Sig_transdc_resp-reg_C-effctor"/>
</dbReference>
<evidence type="ECO:0000313" key="4">
    <source>
        <dbReference type="Proteomes" id="UP000595636"/>
    </source>
</evidence>
<dbReference type="Gene3D" id="1.10.10.10">
    <property type="entry name" value="Winged helix-like DNA-binding domain superfamily/Winged helix DNA-binding domain"/>
    <property type="match status" value="1"/>
</dbReference>
<keyword evidence="3" id="KW-0614">Plasmid</keyword>
<dbReference type="AlphaFoldDB" id="A0A7T7L712"/>
<dbReference type="InterPro" id="IPR000792">
    <property type="entry name" value="Tscrpt_reg_LuxR_C"/>
</dbReference>
<dbReference type="GO" id="GO:0003677">
    <property type="term" value="F:DNA binding"/>
    <property type="evidence" value="ECO:0007669"/>
    <property type="project" value="UniProtKB-KW"/>
</dbReference>
<dbReference type="PANTHER" id="PTHR43214">
    <property type="entry name" value="TWO-COMPONENT RESPONSE REGULATOR"/>
    <property type="match status" value="1"/>
</dbReference>
<dbReference type="Pfam" id="PF00196">
    <property type="entry name" value="GerE"/>
    <property type="match status" value="1"/>
</dbReference>
<dbReference type="RefSeq" id="WP_200402250.1">
    <property type="nucleotide sequence ID" value="NZ_CP066832.1"/>
</dbReference>
<accession>A0A7T7L712</accession>
<gene>
    <name evidence="3" type="ORF">JEQ17_49105</name>
</gene>
<organism evidence="3 4">
    <name type="scientific">Streptomyces liliifuscus</name>
    <dbReference type="NCBI Taxonomy" id="2797636"/>
    <lineage>
        <taxon>Bacteria</taxon>
        <taxon>Bacillati</taxon>
        <taxon>Actinomycetota</taxon>
        <taxon>Actinomycetes</taxon>
        <taxon>Kitasatosporales</taxon>
        <taxon>Streptomycetaceae</taxon>
        <taxon>Streptomyces</taxon>
    </lineage>
</organism>
<sequence length="171" mass="17757">MTTTDTPPSPALLTHDQQRVAARLVYGASNQLIARQVNLTVFTVASHLAAARRKLDVPNSSRAVLTHALLTAREVPPPSTTGPAPEFTEHDRQVIRAVAEHTLNSDIGGAIGVRADDARAEIDAVVAKAGAHNAVHLVGLARAWGILTDTAPPRLRSQPVPAAAAATAGAA</sequence>
<evidence type="ECO:0000256" key="1">
    <source>
        <dbReference type="ARBA" id="ARBA00023125"/>
    </source>
</evidence>
<keyword evidence="1" id="KW-0238">DNA-binding</keyword>
<dbReference type="KEGG" id="slf:JEQ17_49105"/>
<proteinExistence type="predicted"/>
<evidence type="ECO:0000313" key="3">
    <source>
        <dbReference type="EMBL" id="QQM47524.1"/>
    </source>
</evidence>
<dbReference type="EMBL" id="CP066832">
    <property type="protein sequence ID" value="QQM47524.1"/>
    <property type="molecule type" value="Genomic_DNA"/>
</dbReference>
<dbReference type="InterPro" id="IPR036388">
    <property type="entry name" value="WH-like_DNA-bd_sf"/>
</dbReference>
<reference evidence="3 4" key="1">
    <citation type="submission" date="2020-12" db="EMBL/GenBank/DDBJ databases">
        <title>A novel species.</title>
        <authorList>
            <person name="Li K."/>
        </authorList>
    </citation>
    <scope>NUCLEOTIDE SEQUENCE [LARGE SCALE GENOMIC DNA]</scope>
    <source>
        <strain evidence="3 4">ZYC-3</strain>
        <plasmid evidence="3 4">unnamed1</plasmid>
    </source>
</reference>
<dbReference type="Proteomes" id="UP000595636">
    <property type="component" value="Plasmid unnamed1"/>
</dbReference>
<dbReference type="InterPro" id="IPR039420">
    <property type="entry name" value="WalR-like"/>
</dbReference>
<keyword evidence="4" id="KW-1185">Reference proteome</keyword>
<dbReference type="SUPFAM" id="SSF46894">
    <property type="entry name" value="C-terminal effector domain of the bipartite response regulators"/>
    <property type="match status" value="2"/>
</dbReference>
<dbReference type="PROSITE" id="PS00622">
    <property type="entry name" value="HTH_LUXR_1"/>
    <property type="match status" value="1"/>
</dbReference>
<evidence type="ECO:0000259" key="2">
    <source>
        <dbReference type="PROSITE" id="PS00622"/>
    </source>
</evidence>
<feature type="domain" description="HTH luxR-type" evidence="2">
    <location>
        <begin position="27"/>
        <end position="54"/>
    </location>
</feature>
<name>A0A7T7L712_9ACTN</name>
<protein>
    <submittedName>
        <fullName evidence="3">Helix-turn-helix transcriptional regulator</fullName>
    </submittedName>
</protein>